<feature type="region of interest" description="Disordered" evidence="1">
    <location>
        <begin position="1"/>
        <end position="108"/>
    </location>
</feature>
<dbReference type="InterPro" id="IPR006016">
    <property type="entry name" value="UspA"/>
</dbReference>
<dbReference type="OrthoDB" id="992776at2759"/>
<feature type="region of interest" description="Disordered" evidence="1">
    <location>
        <begin position="222"/>
        <end position="306"/>
    </location>
</feature>
<evidence type="ECO:0000313" key="4">
    <source>
        <dbReference type="Proteomes" id="UP000800093"/>
    </source>
</evidence>
<keyword evidence="4" id="KW-1185">Reference proteome</keyword>
<dbReference type="Pfam" id="PF00582">
    <property type="entry name" value="Usp"/>
    <property type="match status" value="1"/>
</dbReference>
<protein>
    <recommendedName>
        <fullName evidence="2">UspA domain-containing protein</fullName>
    </recommendedName>
</protein>
<dbReference type="PRINTS" id="PR01438">
    <property type="entry name" value="UNVRSLSTRESS"/>
</dbReference>
<feature type="region of interest" description="Disordered" evidence="1">
    <location>
        <begin position="469"/>
        <end position="488"/>
    </location>
</feature>
<dbReference type="SUPFAM" id="SSF52402">
    <property type="entry name" value="Adenine nucleotide alpha hydrolases-like"/>
    <property type="match status" value="1"/>
</dbReference>
<dbReference type="CDD" id="cd23659">
    <property type="entry name" value="USP_At3g01520-like"/>
    <property type="match status" value="1"/>
</dbReference>
<dbReference type="PANTHER" id="PTHR46100">
    <property type="entry name" value="IMP2'P"/>
    <property type="match status" value="1"/>
</dbReference>
<dbReference type="InterPro" id="IPR014729">
    <property type="entry name" value="Rossmann-like_a/b/a_fold"/>
</dbReference>
<name>A0A9P4K5P3_9PLEO</name>
<feature type="compositionally biased region" description="Low complexity" evidence="1">
    <location>
        <begin position="161"/>
        <end position="184"/>
    </location>
</feature>
<accession>A0A9P4K5P3</accession>
<evidence type="ECO:0000256" key="1">
    <source>
        <dbReference type="SAM" id="MobiDB-lite"/>
    </source>
</evidence>
<dbReference type="EMBL" id="ML986646">
    <property type="protein sequence ID" value="KAF2261995.1"/>
    <property type="molecule type" value="Genomic_DNA"/>
</dbReference>
<evidence type="ECO:0000313" key="3">
    <source>
        <dbReference type="EMBL" id="KAF2261995.1"/>
    </source>
</evidence>
<feature type="compositionally biased region" description="Polar residues" evidence="1">
    <location>
        <begin position="497"/>
        <end position="506"/>
    </location>
</feature>
<feature type="compositionally biased region" description="Gly residues" evidence="1">
    <location>
        <begin position="469"/>
        <end position="483"/>
    </location>
</feature>
<feature type="compositionally biased region" description="Basic and acidic residues" evidence="1">
    <location>
        <begin position="293"/>
        <end position="306"/>
    </location>
</feature>
<gene>
    <name evidence="3" type="ORF">CC78DRAFT_329579</name>
</gene>
<proteinExistence type="predicted"/>
<organism evidence="3 4">
    <name type="scientific">Lojkania enalia</name>
    <dbReference type="NCBI Taxonomy" id="147567"/>
    <lineage>
        <taxon>Eukaryota</taxon>
        <taxon>Fungi</taxon>
        <taxon>Dikarya</taxon>
        <taxon>Ascomycota</taxon>
        <taxon>Pezizomycotina</taxon>
        <taxon>Dothideomycetes</taxon>
        <taxon>Pleosporomycetidae</taxon>
        <taxon>Pleosporales</taxon>
        <taxon>Pleosporales incertae sedis</taxon>
        <taxon>Lojkania</taxon>
    </lineage>
</organism>
<feature type="region of interest" description="Disordered" evidence="1">
    <location>
        <begin position="497"/>
        <end position="520"/>
    </location>
</feature>
<dbReference type="AlphaFoldDB" id="A0A9P4K5P3"/>
<feature type="region of interest" description="Disordered" evidence="1">
    <location>
        <begin position="337"/>
        <end position="373"/>
    </location>
</feature>
<dbReference type="InterPro" id="IPR006015">
    <property type="entry name" value="Universal_stress_UspA"/>
</dbReference>
<feature type="compositionally biased region" description="Polar residues" evidence="1">
    <location>
        <begin position="358"/>
        <end position="373"/>
    </location>
</feature>
<feature type="domain" description="UspA" evidence="2">
    <location>
        <begin position="531"/>
        <end position="619"/>
    </location>
</feature>
<sequence>MSLESALDEERREVMALLEGRSSAPRPPRAGSPHMRAQSPAAAASPVRSMLDIGGAPPRHPASPPPTYSSMLNISSLPPGGGSRNSSRGPASPPPATRIGSPSLNPEAAYQFEMLPTIEAHSLPKRVTQGGKKKQQRAMSSVYGDSSGILGTTRDRDRHSSLGGFLGKKSGSPGPGRSASPGGRMLNTNSFNLMSDPGKYVTDSGKVVDMSSAYRRLSDAALLRSGGSLSTLPMRKGSDPAKGESMAPGGGVRLATDDYGDDAVVESSESEDSEASSDGERWDRKRRGRRRTRQPDGTEKHGAEKKAVKSLLAAAEDERKEVSANYKVRSLLEPTVTVTGPDGEKMTTKKTGVHPLTNFDQGGSGLSTPFSSDTEADLSEIKSAQQLAMNISPIHSSPEAHRCVRQIIRGKWRTFLEEAEKGLRRQRVYLVATDLSEEAAYALEWTIGTVLRDGDTLLAVYAVDEETGVGGTDGSGTPIGGGATAQQESESLMKTLTNHRNPSDTGSGLGPSPLQNSVSTSEVDINTMGKAEKERYQAAVEVSDRCVKLLRKTRLQVRVVVEVFHCKSPKHMITEVIDFLDPTLVILGSRGRSALKGVLLGSFSNYLVTKSSVPVMVARKRLRKHSKYKRKNLRLSNVLTNPSGKLVNAKID</sequence>
<feature type="compositionally biased region" description="Acidic residues" evidence="1">
    <location>
        <begin position="258"/>
        <end position="277"/>
    </location>
</feature>
<dbReference type="Gene3D" id="3.40.50.620">
    <property type="entry name" value="HUPs"/>
    <property type="match status" value="1"/>
</dbReference>
<feature type="compositionally biased region" description="Pro residues" evidence="1">
    <location>
        <begin position="58"/>
        <end position="67"/>
    </location>
</feature>
<evidence type="ECO:0000259" key="2">
    <source>
        <dbReference type="Pfam" id="PF00582"/>
    </source>
</evidence>
<dbReference type="Proteomes" id="UP000800093">
    <property type="component" value="Unassembled WGS sequence"/>
</dbReference>
<dbReference type="PANTHER" id="PTHR46100:SF4">
    <property type="entry name" value="USPA DOMAIN-CONTAINING PROTEIN"/>
    <property type="match status" value="1"/>
</dbReference>
<reference evidence="4" key="1">
    <citation type="journal article" date="2020" name="Stud. Mycol.">
        <title>101 Dothideomycetes genomes: A test case for predicting lifestyles and emergence of pathogens.</title>
        <authorList>
            <person name="Haridas S."/>
            <person name="Albert R."/>
            <person name="Binder M."/>
            <person name="Bloem J."/>
            <person name="LaButti K."/>
            <person name="Salamov A."/>
            <person name="Andreopoulos B."/>
            <person name="Baker S."/>
            <person name="Barry K."/>
            <person name="Bills G."/>
            <person name="Bluhm B."/>
            <person name="Cannon C."/>
            <person name="Castanera R."/>
            <person name="Culley D."/>
            <person name="Daum C."/>
            <person name="Ezra D."/>
            <person name="Gonzalez J."/>
            <person name="Henrissat B."/>
            <person name="Kuo A."/>
            <person name="Liang C."/>
            <person name="Lipzen A."/>
            <person name="Lutzoni F."/>
            <person name="Magnuson J."/>
            <person name="Mondo S."/>
            <person name="Nolan M."/>
            <person name="Ohm R."/>
            <person name="Pangilinan J."/>
            <person name="Park H.-J."/>
            <person name="Ramirez L."/>
            <person name="Alfaro M."/>
            <person name="Sun H."/>
            <person name="Tritt A."/>
            <person name="Yoshinaga Y."/>
            <person name="Zwiers L.-H."/>
            <person name="Turgeon B."/>
            <person name="Goodwin S."/>
            <person name="Spatafora J."/>
            <person name="Crous P."/>
            <person name="Grigoriev I."/>
        </authorList>
    </citation>
    <scope>NUCLEOTIDE SEQUENCE [LARGE SCALE GENOMIC DNA]</scope>
    <source>
        <strain evidence="4">CBS 304.66</strain>
    </source>
</reference>
<feature type="region of interest" description="Disordered" evidence="1">
    <location>
        <begin position="120"/>
        <end position="197"/>
    </location>
</feature>
<comment type="caution">
    <text evidence="3">The sequence shown here is derived from an EMBL/GenBank/DDBJ whole genome shotgun (WGS) entry which is preliminary data.</text>
</comment>